<keyword evidence="2" id="KW-1185">Reference proteome</keyword>
<dbReference type="EMBL" id="ML122253">
    <property type="protein sequence ID" value="RPD65134.1"/>
    <property type="molecule type" value="Genomic_DNA"/>
</dbReference>
<dbReference type="AlphaFoldDB" id="A0A5C2SP94"/>
<reference evidence="1" key="1">
    <citation type="journal article" date="2018" name="Genome Biol. Evol.">
        <title>Genomics and development of Lentinus tigrinus, a white-rot wood-decaying mushroom with dimorphic fruiting bodies.</title>
        <authorList>
            <person name="Wu B."/>
            <person name="Xu Z."/>
            <person name="Knudson A."/>
            <person name="Carlson A."/>
            <person name="Chen N."/>
            <person name="Kovaka S."/>
            <person name="LaButti K."/>
            <person name="Lipzen A."/>
            <person name="Pennachio C."/>
            <person name="Riley R."/>
            <person name="Schakwitz W."/>
            <person name="Umezawa K."/>
            <person name="Ohm R.A."/>
            <person name="Grigoriev I.V."/>
            <person name="Nagy L.G."/>
            <person name="Gibbons J."/>
            <person name="Hibbett D."/>
        </authorList>
    </citation>
    <scope>NUCLEOTIDE SEQUENCE [LARGE SCALE GENOMIC DNA]</scope>
    <source>
        <strain evidence="1">ALCF2SS1-6</strain>
    </source>
</reference>
<name>A0A5C2SP94_9APHY</name>
<evidence type="ECO:0000313" key="1">
    <source>
        <dbReference type="EMBL" id="RPD65134.1"/>
    </source>
</evidence>
<dbReference type="OrthoDB" id="10396360at2759"/>
<evidence type="ECO:0000313" key="2">
    <source>
        <dbReference type="Proteomes" id="UP000313359"/>
    </source>
</evidence>
<proteinExistence type="predicted"/>
<accession>A0A5C2SP94</accession>
<gene>
    <name evidence="1" type="ORF">L227DRAFT_280670</name>
</gene>
<sequence>MPVRVEFLNGHPAPIEYANATIALRDIRTRKMRVQSLAVDEQSMDSVAANNVPKLLSEVRLLLEDLIISVVAPGGSLGQYQLFHLTPSEYPKLETLTIDGFLPSDLSYGFDHLQRLELRASRPLAPCVNVHALLMAMGTWSSLSELCLHHYMRIFTVDLLPGSPALPVALPPRLKNFVVEDSPDAVRCLLTRLILPPNVRSHFIASCPVFPADVGPLFQMLTPTPYVEFPAAPYKVNLPILEQVSQVLVEFTDNLKVIGTNKQGGTIILEIRAPPPIPDGLATRPTLLCAAIRRLPELFYNGLESDQQLVESLVVNGDVSRVNMEDWLSTLRRYNLRKLYVTDRAMSSPRAVLRALCPQEDAGEIACRGLDTLKLVGYPHGDQDDFAALLHTLQMRSKENCNLAILALGYLWEPSSDTESLGEAKDNIETEVRKVSPNVTELQVEISMEGLRVFCGGYI</sequence>
<dbReference type="Proteomes" id="UP000313359">
    <property type="component" value="Unassembled WGS sequence"/>
</dbReference>
<protein>
    <submittedName>
        <fullName evidence="1">Uncharacterized protein</fullName>
    </submittedName>
</protein>
<organism evidence="1 2">
    <name type="scientific">Lentinus tigrinus ALCF2SS1-6</name>
    <dbReference type="NCBI Taxonomy" id="1328759"/>
    <lineage>
        <taxon>Eukaryota</taxon>
        <taxon>Fungi</taxon>
        <taxon>Dikarya</taxon>
        <taxon>Basidiomycota</taxon>
        <taxon>Agaricomycotina</taxon>
        <taxon>Agaricomycetes</taxon>
        <taxon>Polyporales</taxon>
        <taxon>Polyporaceae</taxon>
        <taxon>Lentinus</taxon>
    </lineage>
</organism>